<accession>A0ABP3KHK0</accession>
<dbReference type="EMBL" id="BAAAHB010000065">
    <property type="protein sequence ID" value="GAA0480135.1"/>
    <property type="molecule type" value="Genomic_DNA"/>
</dbReference>
<proteinExistence type="predicted"/>
<dbReference type="InterPro" id="IPR036770">
    <property type="entry name" value="Ankyrin_rpt-contain_sf"/>
</dbReference>
<dbReference type="Proteomes" id="UP001499895">
    <property type="component" value="Unassembled WGS sequence"/>
</dbReference>
<dbReference type="Gene3D" id="1.25.40.20">
    <property type="entry name" value="Ankyrin repeat-containing domain"/>
    <property type="match status" value="1"/>
</dbReference>
<evidence type="ECO:0000313" key="2">
    <source>
        <dbReference type="Proteomes" id="UP001499895"/>
    </source>
</evidence>
<name>A0ABP3KHK0_9ACTN</name>
<gene>
    <name evidence="1" type="ORF">GCM10009544_47620</name>
</gene>
<protein>
    <recommendedName>
        <fullName evidence="3">Ankyrin repeat domain-containing protein</fullName>
    </recommendedName>
</protein>
<reference evidence="2" key="1">
    <citation type="journal article" date="2019" name="Int. J. Syst. Evol. Microbiol.">
        <title>The Global Catalogue of Microorganisms (GCM) 10K type strain sequencing project: providing services to taxonomists for standard genome sequencing and annotation.</title>
        <authorList>
            <consortium name="The Broad Institute Genomics Platform"/>
            <consortium name="The Broad Institute Genome Sequencing Center for Infectious Disease"/>
            <person name="Wu L."/>
            <person name="Ma J."/>
        </authorList>
    </citation>
    <scope>NUCLEOTIDE SEQUENCE [LARGE SCALE GENOMIC DNA]</scope>
    <source>
        <strain evidence="2">JCM 10649</strain>
    </source>
</reference>
<dbReference type="Pfam" id="PF12796">
    <property type="entry name" value="Ank_2"/>
    <property type="match status" value="1"/>
</dbReference>
<keyword evidence="2" id="KW-1185">Reference proteome</keyword>
<evidence type="ECO:0008006" key="3">
    <source>
        <dbReference type="Google" id="ProtNLM"/>
    </source>
</evidence>
<organism evidence="1 2">
    <name type="scientific">Streptomyces stramineus</name>
    <dbReference type="NCBI Taxonomy" id="173861"/>
    <lineage>
        <taxon>Bacteria</taxon>
        <taxon>Bacillati</taxon>
        <taxon>Actinomycetota</taxon>
        <taxon>Actinomycetes</taxon>
        <taxon>Kitasatosporales</taxon>
        <taxon>Streptomycetaceae</taxon>
        <taxon>Streptomyces</taxon>
    </lineage>
</organism>
<dbReference type="SUPFAM" id="SSF48403">
    <property type="entry name" value="Ankyrin repeat"/>
    <property type="match status" value="1"/>
</dbReference>
<sequence>MAGAIIGRMTSSRLLTAYQSAGDQPFPPEWWFVPARLPHKTVVGTGPDTTILLTGWEVWPDSLSIRLSVFRRQAHESRGGGPDGLRFTVLLADGHRAGTLDPDQWSTSGHETAQPSLRLLGGTGGLFHYGIKLHLSQLPPEGPLTLITEWPAQAVPETLTEFDGTALRVAAEEAVEVWPDLPPPYEQQNRGWMTMGPSEIMAQPQHVFFSEPQHPQSVQRDRPDWDYMGSEGWKDPEVVRARLAAGADPDDPDARPLHRAAAVGSPEVVRELERVVTNVDRTDDEGVTALWEAVCHGAEENAAVLLAAGADAWTARIGRWSPGRLALTTRLAPLFGDAVMASSQLTDAELAAFRAADAQAAVFGEGLNTEGISVAFVSGVDATEAIRRLEADPYPTGSEEYDPFDDWDHSSRVVGVTAVPGGCVLLQPTFYGLSTDSCLTAVTTGGGRAYGVYFNPKGGTFGTLATDGQVRRREEIGLPPDEQSPEGFWTHRFWLWDAEERLWNASKLAYACDQAGLAISDSRAVNGSPDVWAELHEDSVLLTD</sequence>
<evidence type="ECO:0000313" key="1">
    <source>
        <dbReference type="EMBL" id="GAA0480135.1"/>
    </source>
</evidence>
<dbReference type="InterPro" id="IPR002110">
    <property type="entry name" value="Ankyrin_rpt"/>
</dbReference>
<comment type="caution">
    <text evidence="1">The sequence shown here is derived from an EMBL/GenBank/DDBJ whole genome shotgun (WGS) entry which is preliminary data.</text>
</comment>